<protein>
    <submittedName>
        <fullName evidence="6">Sphinganine kinase lcb4</fullName>
    </submittedName>
</protein>
<dbReference type="InterPro" id="IPR001206">
    <property type="entry name" value="Diacylglycerol_kinase_cat_dom"/>
</dbReference>
<evidence type="ECO:0000256" key="3">
    <source>
        <dbReference type="ARBA" id="ARBA00022777"/>
    </source>
</evidence>
<dbReference type="GO" id="GO:0005524">
    <property type="term" value="F:ATP binding"/>
    <property type="evidence" value="ECO:0007669"/>
    <property type="project" value="UniProtKB-KW"/>
</dbReference>
<keyword evidence="1" id="KW-0808">Transferase</keyword>
<dbReference type="Pfam" id="PF00781">
    <property type="entry name" value="DAGK_cat"/>
    <property type="match status" value="1"/>
</dbReference>
<organism evidence="6 7">
    <name type="scientific">Rhodotorula mucilaginosa</name>
    <name type="common">Yeast</name>
    <name type="synonym">Rhodotorula rubra</name>
    <dbReference type="NCBI Taxonomy" id="5537"/>
    <lineage>
        <taxon>Eukaryota</taxon>
        <taxon>Fungi</taxon>
        <taxon>Dikarya</taxon>
        <taxon>Basidiomycota</taxon>
        <taxon>Pucciniomycotina</taxon>
        <taxon>Microbotryomycetes</taxon>
        <taxon>Sporidiobolales</taxon>
        <taxon>Sporidiobolaceae</taxon>
        <taxon>Rhodotorula</taxon>
    </lineage>
</organism>
<evidence type="ECO:0000313" key="6">
    <source>
        <dbReference type="EMBL" id="KAG0660503.1"/>
    </source>
</evidence>
<dbReference type="GO" id="GO:0046512">
    <property type="term" value="P:sphingosine biosynthetic process"/>
    <property type="evidence" value="ECO:0007669"/>
    <property type="project" value="TreeGrafter"/>
</dbReference>
<keyword evidence="7" id="KW-1185">Reference proteome</keyword>
<dbReference type="InterPro" id="IPR050187">
    <property type="entry name" value="Lipid_Phosphate_FormReg"/>
</dbReference>
<evidence type="ECO:0000256" key="1">
    <source>
        <dbReference type="ARBA" id="ARBA00022679"/>
    </source>
</evidence>
<sequence>MGCTGCNCSSRKAPDEHHGGDYASLWTQAEPDSARELLVVNQKDCPVNLSLTQYGLVVVKRKPGEACRDLVATLFKALARSVTASSSLTSEAEAGFILAGRRSDVPNPANTASASSTRTIPYICLLAATCDGAASSSSIPTDGTTRTDKLAGSAVQITVSALVPRNRGQPDGPLKLWTLRAHVPPDRENRSLDLNEAGPAQTTMELDHAAKAERWCRMAEENAYAGSKRRPKLHCVVNPAGGKGKAKAVWTEEGILALDTGPPQSATNASAIASKHPSDTYDALVAFSGDGIVHELLNGLANHRSGKGRKVLKETPIVHVPCGSGNALATSLLGPEKVGDVRWAALAALKDLGTEHLRWMGDARFTYGYIKGAMERRTYPLHLDVDIVSSSRSDIGKRHNTAVRAAASENTENVAVDSLAPDEDPDTLPPLRLPGIFEPFSEHTKELRHLPGPEGVEPGRYSIDLSEDGVFFLYGGKVPFVAKDVMMFPAADPNDGLIDLAILTSMGRVEALKAMDGAESGALFSHRSLTYLKVKSYRLNFTPKQGGCISIDGEEVPYEAFQVEVHKGLARVMSLTGRWEGRRRIQGF</sequence>
<evidence type="ECO:0000313" key="7">
    <source>
        <dbReference type="Proteomes" id="UP000777482"/>
    </source>
</evidence>
<accession>A0A9P6W0I6</accession>
<dbReference type="InterPro" id="IPR045540">
    <property type="entry name" value="YegS/DAGK_C"/>
</dbReference>
<dbReference type="GO" id="GO:0001727">
    <property type="term" value="F:lipid kinase activity"/>
    <property type="evidence" value="ECO:0007669"/>
    <property type="project" value="TreeGrafter"/>
</dbReference>
<dbReference type="PANTHER" id="PTHR12358">
    <property type="entry name" value="SPHINGOSINE KINASE"/>
    <property type="match status" value="1"/>
</dbReference>
<comment type="caution">
    <text evidence="6">The sequence shown here is derived from an EMBL/GenBank/DDBJ whole genome shotgun (WGS) entry which is preliminary data.</text>
</comment>
<dbReference type="GO" id="GO:0016020">
    <property type="term" value="C:membrane"/>
    <property type="evidence" value="ECO:0007669"/>
    <property type="project" value="TreeGrafter"/>
</dbReference>
<dbReference type="SMART" id="SM00046">
    <property type="entry name" value="DAGKc"/>
    <property type="match status" value="1"/>
</dbReference>
<feature type="domain" description="DAGKc" evidence="5">
    <location>
        <begin position="228"/>
        <end position="365"/>
    </location>
</feature>
<keyword evidence="3 6" id="KW-0418">Kinase</keyword>
<dbReference type="EMBL" id="PUHQ01000043">
    <property type="protein sequence ID" value="KAG0660503.1"/>
    <property type="molecule type" value="Genomic_DNA"/>
</dbReference>
<reference evidence="6 7" key="1">
    <citation type="submission" date="2020-11" db="EMBL/GenBank/DDBJ databases">
        <title>Kefir isolates.</title>
        <authorList>
            <person name="Marcisauskas S."/>
            <person name="Kim Y."/>
            <person name="Blasche S."/>
        </authorList>
    </citation>
    <scope>NUCLEOTIDE SEQUENCE [LARGE SCALE GENOMIC DNA]</scope>
    <source>
        <strain evidence="6 7">KR</strain>
    </source>
</reference>
<evidence type="ECO:0000259" key="5">
    <source>
        <dbReference type="PROSITE" id="PS50146"/>
    </source>
</evidence>
<dbReference type="AlphaFoldDB" id="A0A9P6W0I6"/>
<dbReference type="SUPFAM" id="SSF111331">
    <property type="entry name" value="NAD kinase/diacylglycerol kinase-like"/>
    <property type="match status" value="1"/>
</dbReference>
<gene>
    <name evidence="6" type="primary">LCB4</name>
    <name evidence="6" type="ORF">C6P46_004527</name>
</gene>
<name>A0A9P6W0I6_RHOMI</name>
<dbReference type="Gene3D" id="2.60.200.40">
    <property type="match status" value="1"/>
</dbReference>
<dbReference type="PROSITE" id="PS50146">
    <property type="entry name" value="DAGK"/>
    <property type="match status" value="1"/>
</dbReference>
<dbReference type="GO" id="GO:0005737">
    <property type="term" value="C:cytoplasm"/>
    <property type="evidence" value="ECO:0007669"/>
    <property type="project" value="TreeGrafter"/>
</dbReference>
<keyword evidence="2" id="KW-0547">Nucleotide-binding</keyword>
<evidence type="ECO:0000256" key="4">
    <source>
        <dbReference type="ARBA" id="ARBA00022840"/>
    </source>
</evidence>
<dbReference type="OrthoDB" id="3853857at2759"/>
<proteinExistence type="predicted"/>
<evidence type="ECO:0000256" key="2">
    <source>
        <dbReference type="ARBA" id="ARBA00022741"/>
    </source>
</evidence>
<dbReference type="Proteomes" id="UP000777482">
    <property type="component" value="Unassembled WGS sequence"/>
</dbReference>
<keyword evidence="4" id="KW-0067">ATP-binding</keyword>
<dbReference type="InterPro" id="IPR016064">
    <property type="entry name" value="NAD/diacylglycerol_kinase_sf"/>
</dbReference>
<dbReference type="Pfam" id="PF19279">
    <property type="entry name" value="YegS_C"/>
    <property type="match status" value="1"/>
</dbReference>
<dbReference type="PANTHER" id="PTHR12358:SF31">
    <property type="entry name" value="ACYLGLYCEROL KINASE, MITOCHONDRIAL"/>
    <property type="match status" value="1"/>
</dbReference>